<name>A0A512JE01_9HYPH</name>
<protein>
    <submittedName>
        <fullName evidence="1">Uncharacterized protein</fullName>
    </submittedName>
</protein>
<proteinExistence type="predicted"/>
<comment type="caution">
    <text evidence="1">The sequence shown here is derived from an EMBL/GenBank/DDBJ whole genome shotgun (WGS) entry which is preliminary data.</text>
</comment>
<keyword evidence="2" id="KW-1185">Reference proteome</keyword>
<gene>
    <name evidence="1" type="ORF">MGN01_00290</name>
</gene>
<dbReference type="RefSeq" id="WP_147044547.1">
    <property type="nucleotide sequence ID" value="NZ_BJZV01000001.1"/>
</dbReference>
<evidence type="ECO:0000313" key="1">
    <source>
        <dbReference type="EMBL" id="GEP08184.1"/>
    </source>
</evidence>
<dbReference type="AlphaFoldDB" id="A0A512JE01"/>
<organism evidence="1 2">
    <name type="scientific">Methylobacterium gnaphalii</name>
    <dbReference type="NCBI Taxonomy" id="1010610"/>
    <lineage>
        <taxon>Bacteria</taxon>
        <taxon>Pseudomonadati</taxon>
        <taxon>Pseudomonadota</taxon>
        <taxon>Alphaproteobacteria</taxon>
        <taxon>Hyphomicrobiales</taxon>
        <taxon>Methylobacteriaceae</taxon>
        <taxon>Methylobacterium</taxon>
    </lineage>
</organism>
<reference evidence="1 2" key="1">
    <citation type="submission" date="2019-07" db="EMBL/GenBank/DDBJ databases">
        <title>Whole genome shotgun sequence of Methylobacterium gnaphalii NBRC 107716.</title>
        <authorList>
            <person name="Hosoyama A."/>
            <person name="Uohara A."/>
            <person name="Ohji S."/>
            <person name="Ichikawa N."/>
        </authorList>
    </citation>
    <scope>NUCLEOTIDE SEQUENCE [LARGE SCALE GENOMIC DNA]</scope>
    <source>
        <strain evidence="1 2">NBRC 107716</strain>
    </source>
</reference>
<accession>A0A512JE01</accession>
<dbReference type="EMBL" id="BJZV01000001">
    <property type="protein sequence ID" value="GEP08184.1"/>
    <property type="molecule type" value="Genomic_DNA"/>
</dbReference>
<sequence length="91" mass="9695">MTKAQCIETLRGLIARSDRTELAQAQAAIIEFALASPDLDRRSEAMSDLQATLAAEAQAAGLEPMQAAYHSVLGAMIDRTRDAVISLPAKP</sequence>
<evidence type="ECO:0000313" key="2">
    <source>
        <dbReference type="Proteomes" id="UP000321750"/>
    </source>
</evidence>
<dbReference type="Proteomes" id="UP000321750">
    <property type="component" value="Unassembled WGS sequence"/>
</dbReference>
<dbReference type="OrthoDB" id="7997238at2"/>